<accession>A0A9X1LE36</accession>
<sequence length="305" mass="33971">MPSKHLKTLLFSFTLMAVGTTSAIAKTYQHSLGTIDIDNVPQRVIVLGFGSLDFVNVLGIEPIAIPKKLLPENLAKYKADKYTNTGSLQEANYETLFTLKPDLIIAEARMAALYKDLNDIAPVYMYKIDSQNYWETTKHHWNNLSEIFDKEERGKELISNVQTKIDALKSKSTATPLKAMTVMSNGGNITSFGPISRFSFVYQEAGFKTSKSVNVEAESRTHGDLISFEYIADAQPDVLLVLDRDQAIGRATGKAKEMFANNLVESTPAAKNERITYIDPVAWYLSSGGYHSTNVMIDDLMKAYN</sequence>
<dbReference type="SUPFAM" id="SSF53807">
    <property type="entry name" value="Helical backbone' metal receptor"/>
    <property type="match status" value="1"/>
</dbReference>
<comment type="subcellular location">
    <subcellularLocation>
        <location evidence="1">Cell envelope</location>
    </subcellularLocation>
</comment>
<keyword evidence="4" id="KW-0410">Iron transport</keyword>
<keyword evidence="4" id="KW-0406">Ion transport</keyword>
<dbReference type="CDD" id="cd01140">
    <property type="entry name" value="FatB"/>
    <property type="match status" value="1"/>
</dbReference>
<keyword evidence="5 6" id="KW-0732">Signal</keyword>
<evidence type="ECO:0000259" key="7">
    <source>
        <dbReference type="PROSITE" id="PS50983"/>
    </source>
</evidence>
<dbReference type="InterPro" id="IPR002491">
    <property type="entry name" value="ABC_transptr_periplasmic_BD"/>
</dbReference>
<evidence type="ECO:0000256" key="3">
    <source>
        <dbReference type="ARBA" id="ARBA00022448"/>
    </source>
</evidence>
<keyword evidence="9" id="KW-1185">Reference proteome</keyword>
<feature type="signal peptide" evidence="6">
    <location>
        <begin position="1"/>
        <end position="25"/>
    </location>
</feature>
<dbReference type="InterPro" id="IPR033870">
    <property type="entry name" value="FatB"/>
</dbReference>
<dbReference type="GO" id="GO:0030288">
    <property type="term" value="C:outer membrane-bounded periplasmic space"/>
    <property type="evidence" value="ECO:0007669"/>
    <property type="project" value="TreeGrafter"/>
</dbReference>
<reference evidence="8" key="1">
    <citation type="submission" date="2021-10" db="EMBL/GenBank/DDBJ databases">
        <title>Marinomonas pontica sp. nov., isolated from the Black Sea.</title>
        <authorList>
            <person name="Zhao L.-H."/>
            <person name="Xue J.-H."/>
        </authorList>
    </citation>
    <scope>NUCLEOTIDE SEQUENCE</scope>
    <source>
        <strain evidence="8">E8</strain>
    </source>
</reference>
<organism evidence="8 9">
    <name type="scientific">Marinomonas algarum</name>
    <dbReference type="NCBI Taxonomy" id="2883105"/>
    <lineage>
        <taxon>Bacteria</taxon>
        <taxon>Pseudomonadati</taxon>
        <taxon>Pseudomonadota</taxon>
        <taxon>Gammaproteobacteria</taxon>
        <taxon>Oceanospirillales</taxon>
        <taxon>Oceanospirillaceae</taxon>
        <taxon>Marinomonas</taxon>
    </lineage>
</organism>
<evidence type="ECO:0000256" key="4">
    <source>
        <dbReference type="ARBA" id="ARBA00022496"/>
    </source>
</evidence>
<feature type="domain" description="Fe/B12 periplasmic-binding" evidence="7">
    <location>
        <begin position="43"/>
        <end position="305"/>
    </location>
</feature>
<dbReference type="Gene3D" id="3.40.50.1980">
    <property type="entry name" value="Nitrogenase molybdenum iron protein domain"/>
    <property type="match status" value="2"/>
</dbReference>
<evidence type="ECO:0000313" key="8">
    <source>
        <dbReference type="EMBL" id="MCB5160480.1"/>
    </source>
</evidence>
<dbReference type="PANTHER" id="PTHR30532">
    <property type="entry name" value="IRON III DICITRATE-BINDING PERIPLASMIC PROTEIN"/>
    <property type="match status" value="1"/>
</dbReference>
<comment type="caution">
    <text evidence="8">The sequence shown here is derived from an EMBL/GenBank/DDBJ whole genome shotgun (WGS) entry which is preliminary data.</text>
</comment>
<dbReference type="GO" id="GO:1901678">
    <property type="term" value="P:iron coordination entity transport"/>
    <property type="evidence" value="ECO:0007669"/>
    <property type="project" value="UniProtKB-ARBA"/>
</dbReference>
<dbReference type="RefSeq" id="WP_226752859.1">
    <property type="nucleotide sequence ID" value="NZ_JAJATW010000001.1"/>
</dbReference>
<dbReference type="EMBL" id="JAJATW010000001">
    <property type="protein sequence ID" value="MCB5160480.1"/>
    <property type="molecule type" value="Genomic_DNA"/>
</dbReference>
<keyword evidence="3" id="KW-0813">Transport</keyword>
<dbReference type="AlphaFoldDB" id="A0A9X1LE36"/>
<comment type="similarity">
    <text evidence="2">Belongs to the bacterial solute-binding protein 8 family.</text>
</comment>
<evidence type="ECO:0000256" key="1">
    <source>
        <dbReference type="ARBA" id="ARBA00004196"/>
    </source>
</evidence>
<evidence type="ECO:0000256" key="5">
    <source>
        <dbReference type="ARBA" id="ARBA00022729"/>
    </source>
</evidence>
<dbReference type="Pfam" id="PF01497">
    <property type="entry name" value="Peripla_BP_2"/>
    <property type="match status" value="1"/>
</dbReference>
<dbReference type="InterPro" id="IPR051313">
    <property type="entry name" value="Bact_iron-sidero_bind"/>
</dbReference>
<keyword evidence="4" id="KW-0408">Iron</keyword>
<gene>
    <name evidence="8" type="ORF">LG368_00985</name>
</gene>
<evidence type="ECO:0000256" key="2">
    <source>
        <dbReference type="ARBA" id="ARBA00008814"/>
    </source>
</evidence>
<evidence type="ECO:0000256" key="6">
    <source>
        <dbReference type="SAM" id="SignalP"/>
    </source>
</evidence>
<dbReference type="PROSITE" id="PS50983">
    <property type="entry name" value="FE_B12_PBP"/>
    <property type="match status" value="1"/>
</dbReference>
<dbReference type="PANTHER" id="PTHR30532:SF28">
    <property type="entry name" value="PETROBACTIN-BINDING PROTEIN YCLQ"/>
    <property type="match status" value="1"/>
</dbReference>
<evidence type="ECO:0000313" key="9">
    <source>
        <dbReference type="Proteomes" id="UP001139095"/>
    </source>
</evidence>
<feature type="chain" id="PRO_5040990763" evidence="6">
    <location>
        <begin position="26"/>
        <end position="305"/>
    </location>
</feature>
<protein>
    <submittedName>
        <fullName evidence="8">ABC transporter substrate-binding protein</fullName>
    </submittedName>
</protein>
<proteinExistence type="inferred from homology"/>
<dbReference type="Proteomes" id="UP001139095">
    <property type="component" value="Unassembled WGS sequence"/>
</dbReference>
<name>A0A9X1LE36_9GAMM</name>